<dbReference type="Gene3D" id="3.30.460.10">
    <property type="entry name" value="Beta Polymerase, domain 2"/>
    <property type="match status" value="1"/>
</dbReference>
<dbReference type="Proteomes" id="UP001440984">
    <property type="component" value="Unassembled WGS sequence"/>
</dbReference>
<sequence length="251" mass="27477">MYTPEERTALREALVEAARSDERVTGAALTGSAALDAEDAWSDIDLAFAVAGEPEPVVADFTGRMYREHDAVHHMDVVVGRTVFRVFLLANTLQVDLAFWPEADFGATTPKFRLLFGTAQELDQVRPPEARRLIDLAWLHALHARSSIARGRGWQAEYMIGRVREYALALACLRHGLPAVEGRGLDRLPAEVTTPFAETLAGSLDDLDRPFHAVVELLAAEIDRADPGLGARLTPLLRELAKPGKPVPGAR</sequence>
<dbReference type="InterPro" id="IPR043519">
    <property type="entry name" value="NT_sf"/>
</dbReference>
<gene>
    <name evidence="1" type="ORF">ABJI51_24470</name>
</gene>
<accession>A0ABV0LIX3</accession>
<proteinExistence type="predicted"/>
<reference evidence="1 2" key="1">
    <citation type="submission" date="2024-05" db="EMBL/GenBank/DDBJ databases">
        <authorList>
            <person name="Zhao H."/>
            <person name="Xu Y."/>
            <person name="Lin S."/>
            <person name="Spain J.C."/>
            <person name="Zhou N.-Y."/>
        </authorList>
    </citation>
    <scope>NUCLEOTIDE SEQUENCE [LARGE SCALE GENOMIC DNA]</scope>
    <source>
        <strain evidence="1 2">NEAU-NG30</strain>
    </source>
</reference>
<dbReference type="RefSeq" id="WP_348953726.1">
    <property type="nucleotide sequence ID" value="NZ_JBDZYD010000009.1"/>
</dbReference>
<keyword evidence="2" id="KW-1185">Reference proteome</keyword>
<evidence type="ECO:0000313" key="1">
    <source>
        <dbReference type="EMBL" id="MEQ0562250.1"/>
    </source>
</evidence>
<evidence type="ECO:0000313" key="2">
    <source>
        <dbReference type="Proteomes" id="UP001440984"/>
    </source>
</evidence>
<organism evidence="1 2">
    <name type="scientific">Amycolatopsis melonis</name>
    <dbReference type="NCBI Taxonomy" id="3156488"/>
    <lineage>
        <taxon>Bacteria</taxon>
        <taxon>Bacillati</taxon>
        <taxon>Actinomycetota</taxon>
        <taxon>Actinomycetes</taxon>
        <taxon>Pseudonocardiales</taxon>
        <taxon>Pseudonocardiaceae</taxon>
        <taxon>Amycolatopsis</taxon>
    </lineage>
</organism>
<dbReference type="SUPFAM" id="SSF81301">
    <property type="entry name" value="Nucleotidyltransferase"/>
    <property type="match status" value="1"/>
</dbReference>
<protein>
    <submittedName>
        <fullName evidence="1">Nucleotidyltransferase domain-containing protein</fullName>
    </submittedName>
</protein>
<name>A0ABV0LIX3_9PSEU</name>
<dbReference type="EMBL" id="JBDZYD010000009">
    <property type="protein sequence ID" value="MEQ0562250.1"/>
    <property type="molecule type" value="Genomic_DNA"/>
</dbReference>
<comment type="caution">
    <text evidence="1">The sequence shown here is derived from an EMBL/GenBank/DDBJ whole genome shotgun (WGS) entry which is preliminary data.</text>
</comment>